<evidence type="ECO:0000313" key="2">
    <source>
        <dbReference type="Proteomes" id="UP000789390"/>
    </source>
</evidence>
<comment type="caution">
    <text evidence="1">The sequence shown here is derived from an EMBL/GenBank/DDBJ whole genome shotgun (WGS) entry which is preliminary data.</text>
</comment>
<dbReference type="AlphaFoldDB" id="A0A8J2SCU2"/>
<proteinExistence type="predicted"/>
<dbReference type="Proteomes" id="UP000789390">
    <property type="component" value="Unassembled WGS sequence"/>
</dbReference>
<keyword evidence="2" id="KW-1185">Reference proteome</keyword>
<organism evidence="1 2">
    <name type="scientific">Daphnia galeata</name>
    <dbReference type="NCBI Taxonomy" id="27404"/>
    <lineage>
        <taxon>Eukaryota</taxon>
        <taxon>Metazoa</taxon>
        <taxon>Ecdysozoa</taxon>
        <taxon>Arthropoda</taxon>
        <taxon>Crustacea</taxon>
        <taxon>Branchiopoda</taxon>
        <taxon>Diplostraca</taxon>
        <taxon>Cladocera</taxon>
        <taxon>Anomopoda</taxon>
        <taxon>Daphniidae</taxon>
        <taxon>Daphnia</taxon>
    </lineage>
</organism>
<name>A0A8J2SCU2_9CRUS</name>
<gene>
    <name evidence="1" type="ORF">DGAL_LOCUS16892</name>
</gene>
<protein>
    <submittedName>
        <fullName evidence="1">Uncharacterized protein</fullName>
    </submittedName>
</protein>
<reference evidence="1" key="1">
    <citation type="submission" date="2021-11" db="EMBL/GenBank/DDBJ databases">
        <authorList>
            <person name="Schell T."/>
        </authorList>
    </citation>
    <scope>NUCLEOTIDE SEQUENCE</scope>
    <source>
        <strain evidence="1">M5</strain>
    </source>
</reference>
<dbReference type="EMBL" id="CAKKLH010000336">
    <property type="protein sequence ID" value="CAH0113090.1"/>
    <property type="molecule type" value="Genomic_DNA"/>
</dbReference>
<accession>A0A8J2SCU2</accession>
<sequence>MRRKTWRDGGRKTFSFTRRLKMNPGKAIGTAIRNRPRLSLVIAEDTFLNLFCLDFSLLFENLLGYVNDVNFRFAYLDSVSESRELWEPAFKNPGTFQGLFHSLPPGIDFHDLVDFYLGSQCYQNWTRFVTSSIWIVRISLVWENRLGCVNDVHFRLTSLDSPQPLTYFNLRNNLYSQL</sequence>
<evidence type="ECO:0000313" key="1">
    <source>
        <dbReference type="EMBL" id="CAH0113090.1"/>
    </source>
</evidence>